<dbReference type="PANTHER" id="PTHR13847">
    <property type="entry name" value="SARCOSINE DEHYDROGENASE-RELATED"/>
    <property type="match status" value="1"/>
</dbReference>
<dbReference type="GO" id="GO:0016491">
    <property type="term" value="F:oxidoreductase activity"/>
    <property type="evidence" value="ECO:0007669"/>
    <property type="project" value="UniProtKB-KW"/>
</dbReference>
<dbReference type="Gene3D" id="3.50.50.60">
    <property type="entry name" value="FAD/NAD(P)-binding domain"/>
    <property type="match status" value="1"/>
</dbReference>
<reference evidence="3 4" key="1">
    <citation type="submission" date="2020-05" db="EMBL/GenBank/DDBJ databases">
        <title>Gimesia benthica sp. nov., a novel planctomycete isolated from a deep-sea water sample of the Northwest Indian Ocean.</title>
        <authorList>
            <person name="Wang J."/>
            <person name="Ruan C."/>
            <person name="Song L."/>
            <person name="Zhu Y."/>
            <person name="Li A."/>
            <person name="Zheng X."/>
            <person name="Wang L."/>
            <person name="Lu Z."/>
            <person name="Huang Y."/>
            <person name="Du W."/>
            <person name="Zhou Y."/>
            <person name="Huang L."/>
            <person name="Dai X."/>
        </authorList>
    </citation>
    <scope>NUCLEOTIDE SEQUENCE [LARGE SCALE GENOMIC DNA]</scope>
    <source>
        <strain evidence="3 4">YYQ-30</strain>
    </source>
</reference>
<dbReference type="PRINTS" id="PR00411">
    <property type="entry name" value="PNDRDTASEI"/>
</dbReference>
<sequence length="471" mass="50372">MGAVHRADERVRTAKLSGGRVNAPVKDVRPQGFGLETDGDGLSGTGARAYPGSYYAASANPAPERPAVEGAVDADVCIVGAGYTGLSCALELAERGLKVTVVEGARVGWGASGRNGGQLVNGLNASLEKIGRVFGPETQAFVGGLVTEGGQIIRDRVARYGIDCDLKQGNIFAAYTDKQMQELEAKRKLWARFGMNDHEMLDRKAIRTHVGTDAYVGGMIDWSGGHLHPLNLALGEAAAVESLGGTIHEQSLVTGAEVASERPSIRTTNGEVRARVLVLCGNAYLGRTVPQLATRVLAASTQMIATEPLGKRAEEILPTDLCVEDLRYILDYYRLSADGRLLFGGGTVYGGSTPADIEAKLRPNLEKLFPALEGVRIDHAWSGNFALTFSRVPQLGKLGPNTYFAHGYSGHGVTGSHLFGKILADAITGDLTRFDTFASLPWRPFPGGQTFRVPYSILGSWWYGLRDRLGL</sequence>
<dbReference type="Gene3D" id="3.30.9.10">
    <property type="entry name" value="D-Amino Acid Oxidase, subunit A, domain 2"/>
    <property type="match status" value="1"/>
</dbReference>
<comment type="caution">
    <text evidence="3">The sequence shown here is derived from an EMBL/GenBank/DDBJ whole genome shotgun (WGS) entry which is preliminary data.</text>
</comment>
<evidence type="ECO:0000259" key="2">
    <source>
        <dbReference type="Pfam" id="PF01266"/>
    </source>
</evidence>
<feature type="domain" description="FAD dependent oxidoreductase" evidence="2">
    <location>
        <begin position="75"/>
        <end position="425"/>
    </location>
</feature>
<dbReference type="AlphaFoldDB" id="A0A849L0Q4"/>
<evidence type="ECO:0000256" key="1">
    <source>
        <dbReference type="ARBA" id="ARBA00023002"/>
    </source>
</evidence>
<dbReference type="InterPro" id="IPR036188">
    <property type="entry name" value="FAD/NAD-bd_sf"/>
</dbReference>
<evidence type="ECO:0000313" key="4">
    <source>
        <dbReference type="Proteomes" id="UP000572377"/>
    </source>
</evidence>
<dbReference type="PANTHER" id="PTHR13847:SF275">
    <property type="entry name" value="GAMMA-GLUTAMYLPUTRESCINE OXIDOREDUCTASE"/>
    <property type="match status" value="1"/>
</dbReference>
<accession>A0A849L0Q4</accession>
<organism evidence="3 4">
    <name type="scientific">Halovulum dunhuangense</name>
    <dbReference type="NCBI Taxonomy" id="1505036"/>
    <lineage>
        <taxon>Bacteria</taxon>
        <taxon>Pseudomonadati</taxon>
        <taxon>Pseudomonadota</taxon>
        <taxon>Alphaproteobacteria</taxon>
        <taxon>Rhodobacterales</taxon>
        <taxon>Paracoccaceae</taxon>
        <taxon>Halovulum</taxon>
    </lineage>
</organism>
<evidence type="ECO:0000313" key="3">
    <source>
        <dbReference type="EMBL" id="NNU79847.1"/>
    </source>
</evidence>
<dbReference type="EMBL" id="JABFBC010000001">
    <property type="protein sequence ID" value="NNU79847.1"/>
    <property type="molecule type" value="Genomic_DNA"/>
</dbReference>
<dbReference type="GO" id="GO:0005737">
    <property type="term" value="C:cytoplasm"/>
    <property type="evidence" value="ECO:0007669"/>
    <property type="project" value="TreeGrafter"/>
</dbReference>
<protein>
    <submittedName>
        <fullName evidence="3">FAD-binding oxidoreductase</fullName>
    </submittedName>
</protein>
<proteinExistence type="predicted"/>
<dbReference type="SUPFAM" id="SSF51905">
    <property type="entry name" value="FAD/NAD(P)-binding domain"/>
    <property type="match status" value="1"/>
</dbReference>
<name>A0A849L0Q4_9RHOB</name>
<gene>
    <name evidence="3" type="ORF">HMH01_05265</name>
</gene>
<dbReference type="Proteomes" id="UP000572377">
    <property type="component" value="Unassembled WGS sequence"/>
</dbReference>
<dbReference type="InterPro" id="IPR006076">
    <property type="entry name" value="FAD-dep_OxRdtase"/>
</dbReference>
<keyword evidence="1" id="KW-0560">Oxidoreductase</keyword>
<dbReference type="Pfam" id="PF01266">
    <property type="entry name" value="DAO"/>
    <property type="match status" value="1"/>
</dbReference>
<keyword evidence="4" id="KW-1185">Reference proteome</keyword>